<keyword evidence="3" id="KW-1185">Reference proteome</keyword>
<organism evidence="2 3">
    <name type="scientific">Oryza sativa subsp. indica</name>
    <name type="common">Rice</name>
    <dbReference type="NCBI Taxonomy" id="39946"/>
    <lineage>
        <taxon>Eukaryota</taxon>
        <taxon>Viridiplantae</taxon>
        <taxon>Streptophyta</taxon>
        <taxon>Embryophyta</taxon>
        <taxon>Tracheophyta</taxon>
        <taxon>Spermatophyta</taxon>
        <taxon>Magnoliopsida</taxon>
        <taxon>Liliopsida</taxon>
        <taxon>Poales</taxon>
        <taxon>Poaceae</taxon>
        <taxon>BOP clade</taxon>
        <taxon>Oryzoideae</taxon>
        <taxon>Oryzeae</taxon>
        <taxon>Oryzinae</taxon>
        <taxon>Oryza</taxon>
        <taxon>Oryza sativa</taxon>
    </lineage>
</organism>
<dbReference type="EMBL" id="CM000131">
    <property type="protein sequence ID" value="EEC80885.1"/>
    <property type="molecule type" value="Genomic_DNA"/>
</dbReference>
<feature type="region of interest" description="Disordered" evidence="1">
    <location>
        <begin position="38"/>
        <end position="81"/>
    </location>
</feature>
<sequence>MGKTTAAVECAAAAEGADLGSSRGGWRRSRIRRRLEKKSAWAAERDNLGSGQSSGGVRLRPTVPVHVERSEEEDRIARGEA</sequence>
<reference evidence="2 3" key="1">
    <citation type="journal article" date="2005" name="PLoS Biol.">
        <title>The genomes of Oryza sativa: a history of duplications.</title>
        <authorList>
            <person name="Yu J."/>
            <person name="Wang J."/>
            <person name="Lin W."/>
            <person name="Li S."/>
            <person name="Li H."/>
            <person name="Zhou J."/>
            <person name="Ni P."/>
            <person name="Dong W."/>
            <person name="Hu S."/>
            <person name="Zeng C."/>
            <person name="Zhang J."/>
            <person name="Zhang Y."/>
            <person name="Li R."/>
            <person name="Xu Z."/>
            <person name="Li S."/>
            <person name="Li X."/>
            <person name="Zheng H."/>
            <person name="Cong L."/>
            <person name="Lin L."/>
            <person name="Yin J."/>
            <person name="Geng J."/>
            <person name="Li G."/>
            <person name="Shi J."/>
            <person name="Liu J."/>
            <person name="Lv H."/>
            <person name="Li J."/>
            <person name="Wang J."/>
            <person name="Deng Y."/>
            <person name="Ran L."/>
            <person name="Shi X."/>
            <person name="Wang X."/>
            <person name="Wu Q."/>
            <person name="Li C."/>
            <person name="Ren X."/>
            <person name="Wang J."/>
            <person name="Wang X."/>
            <person name="Li D."/>
            <person name="Liu D."/>
            <person name="Zhang X."/>
            <person name="Ji Z."/>
            <person name="Zhao W."/>
            <person name="Sun Y."/>
            <person name="Zhang Z."/>
            <person name="Bao J."/>
            <person name="Han Y."/>
            <person name="Dong L."/>
            <person name="Ji J."/>
            <person name="Chen P."/>
            <person name="Wu S."/>
            <person name="Liu J."/>
            <person name="Xiao Y."/>
            <person name="Bu D."/>
            <person name="Tan J."/>
            <person name="Yang L."/>
            <person name="Ye C."/>
            <person name="Zhang J."/>
            <person name="Xu J."/>
            <person name="Zhou Y."/>
            <person name="Yu Y."/>
            <person name="Zhang B."/>
            <person name="Zhuang S."/>
            <person name="Wei H."/>
            <person name="Liu B."/>
            <person name="Lei M."/>
            <person name="Yu H."/>
            <person name="Li Y."/>
            <person name="Xu H."/>
            <person name="Wei S."/>
            <person name="He X."/>
            <person name="Fang L."/>
            <person name="Zhang Z."/>
            <person name="Zhang Y."/>
            <person name="Huang X."/>
            <person name="Su Z."/>
            <person name="Tong W."/>
            <person name="Li J."/>
            <person name="Tong Z."/>
            <person name="Li S."/>
            <person name="Ye J."/>
            <person name="Wang L."/>
            <person name="Fang L."/>
            <person name="Lei T."/>
            <person name="Chen C."/>
            <person name="Chen H."/>
            <person name="Xu Z."/>
            <person name="Li H."/>
            <person name="Huang H."/>
            <person name="Zhang F."/>
            <person name="Xu H."/>
            <person name="Li N."/>
            <person name="Zhao C."/>
            <person name="Li S."/>
            <person name="Dong L."/>
            <person name="Huang Y."/>
            <person name="Li L."/>
            <person name="Xi Y."/>
            <person name="Qi Q."/>
            <person name="Li W."/>
            <person name="Zhang B."/>
            <person name="Hu W."/>
            <person name="Zhang Y."/>
            <person name="Tian X."/>
            <person name="Jiao Y."/>
            <person name="Liang X."/>
            <person name="Jin J."/>
            <person name="Gao L."/>
            <person name="Zheng W."/>
            <person name="Hao B."/>
            <person name="Liu S."/>
            <person name="Wang W."/>
            <person name="Yuan L."/>
            <person name="Cao M."/>
            <person name="McDermott J."/>
            <person name="Samudrala R."/>
            <person name="Wang J."/>
            <person name="Wong G.K."/>
            <person name="Yang H."/>
        </authorList>
    </citation>
    <scope>NUCLEOTIDE SEQUENCE [LARGE SCALE GENOMIC DNA]</scope>
    <source>
        <strain evidence="3">cv. 93-11</strain>
    </source>
</reference>
<name>B8B449_ORYSI</name>
<gene>
    <name evidence="2" type="ORF">OsI_23523</name>
</gene>
<evidence type="ECO:0000313" key="3">
    <source>
        <dbReference type="Proteomes" id="UP000007015"/>
    </source>
</evidence>
<accession>B8B449</accession>
<feature type="compositionally biased region" description="Basic and acidic residues" evidence="1">
    <location>
        <begin position="38"/>
        <end position="47"/>
    </location>
</feature>
<dbReference type="Gramene" id="BGIOSGA020964-TA">
    <property type="protein sequence ID" value="BGIOSGA020964-PA"/>
    <property type="gene ID" value="BGIOSGA020964"/>
</dbReference>
<evidence type="ECO:0000256" key="1">
    <source>
        <dbReference type="SAM" id="MobiDB-lite"/>
    </source>
</evidence>
<evidence type="ECO:0000313" key="2">
    <source>
        <dbReference type="EMBL" id="EEC80885.1"/>
    </source>
</evidence>
<dbReference type="Proteomes" id="UP000007015">
    <property type="component" value="Chromosome 6"/>
</dbReference>
<proteinExistence type="predicted"/>
<protein>
    <submittedName>
        <fullName evidence="2">Uncharacterized protein</fullName>
    </submittedName>
</protein>
<dbReference type="AlphaFoldDB" id="B8B449"/>
<dbReference type="HOGENOM" id="CLU_2578111_0_0_1"/>